<comment type="caution">
    <text evidence="2">The sequence shown here is derived from an EMBL/GenBank/DDBJ whole genome shotgun (WGS) entry which is preliminary data.</text>
</comment>
<dbReference type="AlphaFoldDB" id="A0AAE1AT49"/>
<evidence type="ECO:0000313" key="3">
    <source>
        <dbReference type="Proteomes" id="UP001283361"/>
    </source>
</evidence>
<feature type="compositionally biased region" description="Low complexity" evidence="1">
    <location>
        <begin position="155"/>
        <end position="167"/>
    </location>
</feature>
<sequence length="182" mass="20869">MALIARFLVISKPSLEQRIHNHSRCQETLSLGKPQKQNHRKLQKTAPTIPNHIKLHPTNPQKTTETKPQRMTENCTNHTEPHKTAPHRSTEIHRKLQKTAPTIPNHIKLHPTNPQKNYFNKTTENPCKRSQKTPATIHRKPLQPSTENLCKHPQKTTLTKPQKTPATIHREPLQASPETDSV</sequence>
<accession>A0AAE1AT49</accession>
<feature type="compositionally biased region" description="Polar residues" evidence="1">
    <location>
        <begin position="112"/>
        <end position="125"/>
    </location>
</feature>
<feature type="compositionally biased region" description="Basic and acidic residues" evidence="1">
    <location>
        <begin position="79"/>
        <end position="90"/>
    </location>
</feature>
<evidence type="ECO:0000313" key="2">
    <source>
        <dbReference type="EMBL" id="KAK3793550.1"/>
    </source>
</evidence>
<dbReference type="EMBL" id="JAWDGP010001217">
    <property type="protein sequence ID" value="KAK3793550.1"/>
    <property type="molecule type" value="Genomic_DNA"/>
</dbReference>
<proteinExistence type="predicted"/>
<name>A0AAE1AT49_9GAST</name>
<organism evidence="2 3">
    <name type="scientific">Elysia crispata</name>
    <name type="common">lettuce slug</name>
    <dbReference type="NCBI Taxonomy" id="231223"/>
    <lineage>
        <taxon>Eukaryota</taxon>
        <taxon>Metazoa</taxon>
        <taxon>Spiralia</taxon>
        <taxon>Lophotrochozoa</taxon>
        <taxon>Mollusca</taxon>
        <taxon>Gastropoda</taxon>
        <taxon>Heterobranchia</taxon>
        <taxon>Euthyneura</taxon>
        <taxon>Panpulmonata</taxon>
        <taxon>Sacoglossa</taxon>
        <taxon>Placobranchoidea</taxon>
        <taxon>Plakobranchidae</taxon>
        <taxon>Elysia</taxon>
    </lineage>
</organism>
<protein>
    <submittedName>
        <fullName evidence="2">Uncharacterized protein</fullName>
    </submittedName>
</protein>
<feature type="region of interest" description="Disordered" evidence="1">
    <location>
        <begin position="104"/>
        <end position="182"/>
    </location>
</feature>
<dbReference type="Proteomes" id="UP001283361">
    <property type="component" value="Unassembled WGS sequence"/>
</dbReference>
<reference evidence="2" key="1">
    <citation type="journal article" date="2023" name="G3 (Bethesda)">
        <title>A reference genome for the long-term kleptoplast-retaining sea slug Elysia crispata morphotype clarki.</title>
        <authorList>
            <person name="Eastman K.E."/>
            <person name="Pendleton A.L."/>
            <person name="Shaikh M.A."/>
            <person name="Suttiyut T."/>
            <person name="Ogas R."/>
            <person name="Tomko P."/>
            <person name="Gavelis G."/>
            <person name="Widhalm J.R."/>
            <person name="Wisecaver J.H."/>
        </authorList>
    </citation>
    <scope>NUCLEOTIDE SEQUENCE</scope>
    <source>
        <strain evidence="2">ECLA1</strain>
    </source>
</reference>
<feature type="region of interest" description="Disordered" evidence="1">
    <location>
        <begin position="50"/>
        <end position="90"/>
    </location>
</feature>
<evidence type="ECO:0000256" key="1">
    <source>
        <dbReference type="SAM" id="MobiDB-lite"/>
    </source>
</evidence>
<keyword evidence="3" id="KW-1185">Reference proteome</keyword>
<gene>
    <name evidence="2" type="ORF">RRG08_023867</name>
</gene>